<accession>A0A6U3X8M4</accession>
<evidence type="ECO:0000313" key="2">
    <source>
        <dbReference type="EMBL" id="CAD9329858.1"/>
    </source>
</evidence>
<feature type="chain" id="PRO_5030160250" evidence="1">
    <location>
        <begin position="28"/>
        <end position="181"/>
    </location>
</feature>
<feature type="signal peptide" evidence="1">
    <location>
        <begin position="1"/>
        <end position="27"/>
    </location>
</feature>
<reference evidence="2" key="1">
    <citation type="submission" date="2021-01" db="EMBL/GenBank/DDBJ databases">
        <authorList>
            <person name="Corre E."/>
            <person name="Pelletier E."/>
            <person name="Niang G."/>
            <person name="Scheremetjew M."/>
            <person name="Finn R."/>
            <person name="Kale V."/>
            <person name="Holt S."/>
            <person name="Cochrane G."/>
            <person name="Meng A."/>
            <person name="Brown T."/>
            <person name="Cohen L."/>
        </authorList>
    </citation>
    <scope>NUCLEOTIDE SEQUENCE</scope>
    <source>
        <strain evidence="2">Pop2</strain>
    </source>
</reference>
<protein>
    <submittedName>
        <fullName evidence="2">Uncharacterized protein</fullName>
    </submittedName>
</protein>
<gene>
    <name evidence="2" type="ORF">DBRI1063_LOCUS10983</name>
</gene>
<evidence type="ECO:0000256" key="1">
    <source>
        <dbReference type="SAM" id="SignalP"/>
    </source>
</evidence>
<name>A0A6U3X8M4_9STRA</name>
<sequence>MLRQRLPLLSLVSLLFVVLFSASHTSAQFGVPKAGEEGSAVPDHVLRETLKNDGTVEGKASVISEQDAVDMEAILVEARKDPKTMEMVEKIKNENSPELIELSKLPKEQVLIGMKETLDNLKLIEYLFQDKEKAVIEMEKEGMIEKGHLKKYKKNPELLEEDTRRGLYFNFISLSVVGGFI</sequence>
<dbReference type="AlphaFoldDB" id="A0A6U3X8M4"/>
<keyword evidence="1" id="KW-0732">Signal</keyword>
<proteinExistence type="predicted"/>
<organism evidence="2">
    <name type="scientific">Ditylum brightwellii</name>
    <dbReference type="NCBI Taxonomy" id="49249"/>
    <lineage>
        <taxon>Eukaryota</taxon>
        <taxon>Sar</taxon>
        <taxon>Stramenopiles</taxon>
        <taxon>Ochrophyta</taxon>
        <taxon>Bacillariophyta</taxon>
        <taxon>Mediophyceae</taxon>
        <taxon>Lithodesmiophycidae</taxon>
        <taxon>Lithodesmiales</taxon>
        <taxon>Lithodesmiaceae</taxon>
        <taxon>Ditylum</taxon>
    </lineage>
</organism>
<dbReference type="EMBL" id="HBGN01017107">
    <property type="protein sequence ID" value="CAD9329858.1"/>
    <property type="molecule type" value="Transcribed_RNA"/>
</dbReference>